<organism evidence="1 2">
    <name type="scientific">Nelumbo nucifera</name>
    <name type="common">Sacred lotus</name>
    <dbReference type="NCBI Taxonomy" id="4432"/>
    <lineage>
        <taxon>Eukaryota</taxon>
        <taxon>Viridiplantae</taxon>
        <taxon>Streptophyta</taxon>
        <taxon>Embryophyta</taxon>
        <taxon>Tracheophyta</taxon>
        <taxon>Spermatophyta</taxon>
        <taxon>Magnoliopsida</taxon>
        <taxon>Proteales</taxon>
        <taxon>Nelumbonaceae</taxon>
        <taxon>Nelumbo</taxon>
    </lineage>
</organism>
<dbReference type="KEGG" id="nnu:104607031"/>
<dbReference type="AlphaFoldDB" id="A0A1U8AS91"/>
<dbReference type="OMA" id="GSRYGCE"/>
<dbReference type="PANTHER" id="PTHR33264:SF8">
    <property type="entry name" value="EXPRESSED PROTEIN"/>
    <property type="match status" value="1"/>
</dbReference>
<gene>
    <name evidence="2" type="primary">LOC104607031</name>
</gene>
<dbReference type="RefSeq" id="XP_010270822.1">
    <property type="nucleotide sequence ID" value="XM_010272520.1"/>
</dbReference>
<keyword evidence="1" id="KW-1185">Reference proteome</keyword>
<dbReference type="GeneID" id="104607031"/>
<accession>A0A1U8AS91</accession>
<dbReference type="OrthoDB" id="695262at2759"/>
<dbReference type="PANTHER" id="PTHR33264">
    <property type="entry name" value="EXPRESSED PROTEIN"/>
    <property type="match status" value="1"/>
</dbReference>
<evidence type="ECO:0000313" key="1">
    <source>
        <dbReference type="Proteomes" id="UP000189703"/>
    </source>
</evidence>
<name>A0A1U8AS91_NELNU</name>
<dbReference type="eggNOG" id="ENOG502S1Z8">
    <property type="taxonomic scope" value="Eukaryota"/>
</dbReference>
<dbReference type="FunCoup" id="A0A1U8AS91">
    <property type="interactions" value="373"/>
</dbReference>
<sequence length="157" mass="18276">MNRKAVLTRHPSLNLNRRRPFLERQSHWRSPSRSRIAELAGETTAECVAVCCCCPCGLMNLLVLTVYKLPAGLCRKALRKRKLRMLKNVGLLPQQRGCTCGYDETDHLQICPMSMDEWLPMVDNKSDDSEKEVLELEKEMWKRFYSTGFWRSPSQRE</sequence>
<evidence type="ECO:0000313" key="2">
    <source>
        <dbReference type="RefSeq" id="XP_010270822.1"/>
    </source>
</evidence>
<reference evidence="2" key="1">
    <citation type="submission" date="2025-08" db="UniProtKB">
        <authorList>
            <consortium name="RefSeq"/>
        </authorList>
    </citation>
    <scope>IDENTIFICATION</scope>
</reference>
<dbReference type="Proteomes" id="UP000189703">
    <property type="component" value="Unplaced"/>
</dbReference>
<protein>
    <submittedName>
        <fullName evidence="2">Uncharacterized protein LOC104607031</fullName>
    </submittedName>
</protein>
<proteinExistence type="predicted"/>